<comment type="caution">
    <text evidence="2">The sequence shown here is derived from an EMBL/GenBank/DDBJ whole genome shotgun (WGS) entry which is preliminary data.</text>
</comment>
<sequence>MAAARGAVPVTATRIEELLSAGDADDLAGRAVPMLAVVQLRDAGPRREKHPFKPYRWRDPTRRRDPRLAGVAEDGW</sequence>
<evidence type="ECO:0000313" key="3">
    <source>
        <dbReference type="Proteomes" id="UP001501442"/>
    </source>
</evidence>
<feature type="compositionally biased region" description="Basic and acidic residues" evidence="1">
    <location>
        <begin position="56"/>
        <end position="67"/>
    </location>
</feature>
<protein>
    <submittedName>
        <fullName evidence="2">Uncharacterized protein</fullName>
    </submittedName>
</protein>
<evidence type="ECO:0000313" key="2">
    <source>
        <dbReference type="EMBL" id="GAA4626900.1"/>
    </source>
</evidence>
<keyword evidence="3" id="KW-1185">Reference proteome</keyword>
<gene>
    <name evidence="2" type="ORF">GCM10023196_037030</name>
</gene>
<feature type="region of interest" description="Disordered" evidence="1">
    <location>
        <begin position="48"/>
        <end position="76"/>
    </location>
</feature>
<evidence type="ECO:0000256" key="1">
    <source>
        <dbReference type="SAM" id="MobiDB-lite"/>
    </source>
</evidence>
<name>A0ABP8UB72_9ACTN</name>
<organism evidence="2 3">
    <name type="scientific">Actinoallomurus vinaceus</name>
    <dbReference type="NCBI Taxonomy" id="1080074"/>
    <lineage>
        <taxon>Bacteria</taxon>
        <taxon>Bacillati</taxon>
        <taxon>Actinomycetota</taxon>
        <taxon>Actinomycetes</taxon>
        <taxon>Streptosporangiales</taxon>
        <taxon>Thermomonosporaceae</taxon>
        <taxon>Actinoallomurus</taxon>
    </lineage>
</organism>
<accession>A0ABP8UB72</accession>
<reference evidence="3" key="1">
    <citation type="journal article" date="2019" name="Int. J. Syst. Evol. Microbiol.">
        <title>The Global Catalogue of Microorganisms (GCM) 10K type strain sequencing project: providing services to taxonomists for standard genome sequencing and annotation.</title>
        <authorList>
            <consortium name="The Broad Institute Genomics Platform"/>
            <consortium name="The Broad Institute Genome Sequencing Center for Infectious Disease"/>
            <person name="Wu L."/>
            <person name="Ma J."/>
        </authorList>
    </citation>
    <scope>NUCLEOTIDE SEQUENCE [LARGE SCALE GENOMIC DNA]</scope>
    <source>
        <strain evidence="3">JCM 17939</strain>
    </source>
</reference>
<dbReference type="EMBL" id="BAABHK010000004">
    <property type="protein sequence ID" value="GAA4626900.1"/>
    <property type="molecule type" value="Genomic_DNA"/>
</dbReference>
<proteinExistence type="predicted"/>
<dbReference type="Proteomes" id="UP001501442">
    <property type="component" value="Unassembled WGS sequence"/>
</dbReference>